<evidence type="ECO:0000313" key="1">
    <source>
        <dbReference type="EMBL" id="KAK2955268.1"/>
    </source>
</evidence>
<gene>
    <name evidence="1" type="ORF">BLNAU_9820</name>
</gene>
<dbReference type="EMBL" id="JARBJD010000069">
    <property type="protein sequence ID" value="KAK2955268.1"/>
    <property type="molecule type" value="Genomic_DNA"/>
</dbReference>
<sequence length="313" mass="35479">MTGLNSKTNAFTDFPCIEELESEDEKTGIFRSLVATVKLQPSFDVSLEAKAVKFLESVDLDDEESADAFLGTSQVITTATMKILARLILRCSLQTQLSLLKADLIPQLIETLNPHSLSPVKAVDIHSCLLSSISNSLWLATPYSLRLLRIEDHDEQQDVYETIFKQVLAPLDKYIWHLCVNRFSIVDGTQSESFMELLAQLLRICPYNQQTVDFVLHMPVFLTIPSCLTSIEHSYSISTFLSLLVDSQREWNKKGGEVRQMGKTVHRMLRMEGIEDVIEEKLHNDKDENFGVRGAANSIRWNNLLGMNILEQQ</sequence>
<comment type="caution">
    <text evidence="1">The sequence shown here is derived from an EMBL/GenBank/DDBJ whole genome shotgun (WGS) entry which is preliminary data.</text>
</comment>
<protein>
    <submittedName>
        <fullName evidence="1">Uncharacterized protein</fullName>
    </submittedName>
</protein>
<dbReference type="Proteomes" id="UP001281761">
    <property type="component" value="Unassembled WGS sequence"/>
</dbReference>
<organism evidence="1 2">
    <name type="scientific">Blattamonas nauphoetae</name>
    <dbReference type="NCBI Taxonomy" id="2049346"/>
    <lineage>
        <taxon>Eukaryota</taxon>
        <taxon>Metamonada</taxon>
        <taxon>Preaxostyla</taxon>
        <taxon>Oxymonadida</taxon>
        <taxon>Blattamonas</taxon>
    </lineage>
</organism>
<accession>A0ABQ9XUV9</accession>
<keyword evidence="2" id="KW-1185">Reference proteome</keyword>
<proteinExistence type="predicted"/>
<reference evidence="1 2" key="1">
    <citation type="journal article" date="2022" name="bioRxiv">
        <title>Genomics of Preaxostyla Flagellates Illuminates Evolutionary Transitions and the Path Towards Mitochondrial Loss.</title>
        <authorList>
            <person name="Novak L.V.F."/>
            <person name="Treitli S.C."/>
            <person name="Pyrih J."/>
            <person name="Halakuc P."/>
            <person name="Pipaliya S.V."/>
            <person name="Vacek V."/>
            <person name="Brzon O."/>
            <person name="Soukal P."/>
            <person name="Eme L."/>
            <person name="Dacks J.B."/>
            <person name="Karnkowska A."/>
            <person name="Elias M."/>
            <person name="Hampl V."/>
        </authorList>
    </citation>
    <scope>NUCLEOTIDE SEQUENCE [LARGE SCALE GENOMIC DNA]</scope>
    <source>
        <strain evidence="1">NAU3</strain>
        <tissue evidence="1">Gut</tissue>
    </source>
</reference>
<name>A0ABQ9XUV9_9EUKA</name>
<evidence type="ECO:0000313" key="2">
    <source>
        <dbReference type="Proteomes" id="UP001281761"/>
    </source>
</evidence>